<comment type="function">
    <text evidence="1">Removes C-terminal D-alanyl residues from sugar-peptide cell wall precursors.</text>
</comment>
<evidence type="ECO:0000256" key="15">
    <source>
        <dbReference type="ARBA" id="ARBA00023316"/>
    </source>
</evidence>
<evidence type="ECO:0000256" key="9">
    <source>
        <dbReference type="ARBA" id="ARBA00022670"/>
    </source>
</evidence>
<dbReference type="Proteomes" id="UP000295537">
    <property type="component" value="Unassembled WGS sequence"/>
</dbReference>
<feature type="active site" evidence="18">
    <location>
        <position position="127"/>
    </location>
</feature>
<keyword evidence="9" id="KW-0645">Protease</keyword>
<dbReference type="EC" id="3.4.16.4" evidence="5"/>
<dbReference type="InterPro" id="IPR001967">
    <property type="entry name" value="Peptidase_S11_N"/>
</dbReference>
<dbReference type="InterPro" id="IPR012338">
    <property type="entry name" value="Beta-lactam/transpept-like"/>
</dbReference>
<dbReference type="UniPathway" id="UPA00219"/>
<feature type="active site" description="Acyl-ester intermediate" evidence="18">
    <location>
        <position position="64"/>
    </location>
</feature>
<dbReference type="PANTHER" id="PTHR21581:SF6">
    <property type="entry name" value="TRAFFICKING PROTEIN PARTICLE COMPLEX SUBUNIT 12"/>
    <property type="match status" value="1"/>
</dbReference>
<evidence type="ECO:0000256" key="19">
    <source>
        <dbReference type="PIRSR" id="PIRSR618044-2"/>
    </source>
</evidence>
<keyword evidence="24" id="KW-1185">Reference proteome</keyword>
<evidence type="ECO:0000256" key="8">
    <source>
        <dbReference type="ARBA" id="ARBA00022645"/>
    </source>
</evidence>
<dbReference type="InterPro" id="IPR012907">
    <property type="entry name" value="Peptidase_S11_C"/>
</dbReference>
<feature type="domain" description="Peptidase S11 D-Ala-D-Ala carboxypeptidase A C-terminal" evidence="22">
    <location>
        <begin position="280"/>
        <end position="371"/>
    </location>
</feature>
<dbReference type="GO" id="GO:0008360">
    <property type="term" value="P:regulation of cell shape"/>
    <property type="evidence" value="ECO:0007669"/>
    <property type="project" value="UniProtKB-KW"/>
</dbReference>
<keyword evidence="8 23" id="KW-0121">Carboxypeptidase</keyword>
<name>A0A4V2SJV2_9PAST</name>
<dbReference type="Gene3D" id="2.60.410.10">
    <property type="entry name" value="D-Ala-D-Ala carboxypeptidase, C-terminal domain"/>
    <property type="match status" value="1"/>
</dbReference>
<evidence type="ECO:0000256" key="7">
    <source>
        <dbReference type="ARBA" id="ARBA00022519"/>
    </source>
</evidence>
<dbReference type="InterPro" id="IPR018044">
    <property type="entry name" value="Peptidase_S11"/>
</dbReference>
<dbReference type="GO" id="GO:0005886">
    <property type="term" value="C:plasma membrane"/>
    <property type="evidence" value="ECO:0007669"/>
    <property type="project" value="UniProtKB-SubCell"/>
</dbReference>
<keyword evidence="6" id="KW-1003">Cell membrane</keyword>
<evidence type="ECO:0000256" key="18">
    <source>
        <dbReference type="PIRSR" id="PIRSR618044-1"/>
    </source>
</evidence>
<keyword evidence="15" id="KW-0961">Cell wall biogenesis/degradation</keyword>
<dbReference type="SUPFAM" id="SSF69189">
    <property type="entry name" value="Penicillin-binding protein associated domain"/>
    <property type="match status" value="1"/>
</dbReference>
<keyword evidence="11" id="KW-0378">Hydrolase</keyword>
<organism evidence="23 24">
    <name type="scientific">Nicoletella semolina</name>
    <dbReference type="NCBI Taxonomy" id="271160"/>
    <lineage>
        <taxon>Bacteria</taxon>
        <taxon>Pseudomonadati</taxon>
        <taxon>Pseudomonadota</taxon>
        <taxon>Gammaproteobacteria</taxon>
        <taxon>Pasteurellales</taxon>
        <taxon>Pasteurellaceae</taxon>
        <taxon>Nicoletella</taxon>
    </lineage>
</organism>
<keyword evidence="10 21" id="KW-0732">Signal</keyword>
<comment type="catalytic activity">
    <reaction evidence="16">
        <text>Preferential cleavage: (Ac)2-L-Lys-D-Ala-|-D-Ala. Also transpeptidation of peptidyl-alanyl moieties that are N-acyl substituents of D-alanine.</text>
        <dbReference type="EC" id="3.4.16.4"/>
    </reaction>
</comment>
<dbReference type="Pfam" id="PF07943">
    <property type="entry name" value="PBP5_C"/>
    <property type="match status" value="1"/>
</dbReference>
<evidence type="ECO:0000256" key="11">
    <source>
        <dbReference type="ARBA" id="ARBA00022801"/>
    </source>
</evidence>
<comment type="caution">
    <text evidence="23">The sequence shown here is derived from an EMBL/GenBank/DDBJ whole genome shotgun (WGS) entry which is preliminary data.</text>
</comment>
<dbReference type="OrthoDB" id="9795979at2"/>
<evidence type="ECO:0000256" key="10">
    <source>
        <dbReference type="ARBA" id="ARBA00022729"/>
    </source>
</evidence>
<evidence type="ECO:0000256" key="4">
    <source>
        <dbReference type="ARBA" id="ARBA00007164"/>
    </source>
</evidence>
<dbReference type="PANTHER" id="PTHR21581">
    <property type="entry name" value="D-ALANYL-D-ALANINE CARBOXYPEPTIDASE"/>
    <property type="match status" value="1"/>
</dbReference>
<comment type="pathway">
    <text evidence="3">Cell wall biogenesis; peptidoglycan biosynthesis.</text>
</comment>
<dbReference type="GO" id="GO:0009002">
    <property type="term" value="F:serine-type D-Ala-D-Ala carboxypeptidase activity"/>
    <property type="evidence" value="ECO:0007669"/>
    <property type="project" value="UniProtKB-EC"/>
</dbReference>
<dbReference type="GO" id="GO:0071555">
    <property type="term" value="P:cell wall organization"/>
    <property type="evidence" value="ECO:0007669"/>
    <property type="project" value="UniProtKB-KW"/>
</dbReference>
<evidence type="ECO:0000256" key="5">
    <source>
        <dbReference type="ARBA" id="ARBA00012448"/>
    </source>
</evidence>
<evidence type="ECO:0000313" key="24">
    <source>
        <dbReference type="Proteomes" id="UP000295537"/>
    </source>
</evidence>
<comment type="subcellular location">
    <subcellularLocation>
        <location evidence="2">Cell inner membrane</location>
        <topology evidence="2">Peripheral membrane protein</topology>
    </subcellularLocation>
</comment>
<dbReference type="GO" id="GO:0008658">
    <property type="term" value="F:penicillin binding"/>
    <property type="evidence" value="ECO:0007669"/>
    <property type="project" value="UniProtKB-ARBA"/>
</dbReference>
<gene>
    <name evidence="23" type="ORF">EV693_10889</name>
</gene>
<dbReference type="RefSeq" id="WP_132501532.1">
    <property type="nucleotide sequence ID" value="NZ_LVXA01000001.1"/>
</dbReference>
<sequence>MLKQKLFRSFALCTIAFSTISYAQDVDYNIPIPQLNAQTFILMDYHSGAVLAGFNPDQRQYPASLTKMMTSYVVGDALKTGKIRNDDLVTVTENSWGKNFPGSSKMFLNLNQQVSVDDLNRGIIIVSGNDASVAIAEHISGSQQAFIDTMNHYVQKFGLKNTHFATVHGLDDPNQYTSARDMAIIGSHLIRDLPDEYKIYAEKEFTFNKIKQPNRNGLLWDKSINVDGMKTGHTDKAGYNLVASAYNSNTRLISVVMGVPTYKGREVESKKLLQWGFANFETLKPLSAGQNVVEQDVYFGELNKTQLGTLQDSFITIPKGKSQEIKMHYVLEKKNLEAPLVKGQVVGKMVYQLGEKQIANVDLQVMQDVPEAGMFGKAWDWIVLTIKGIFE</sequence>
<evidence type="ECO:0000256" key="6">
    <source>
        <dbReference type="ARBA" id="ARBA00022475"/>
    </source>
</evidence>
<feature type="signal peptide" evidence="21">
    <location>
        <begin position="1"/>
        <end position="23"/>
    </location>
</feature>
<evidence type="ECO:0000256" key="2">
    <source>
        <dbReference type="ARBA" id="ARBA00004417"/>
    </source>
</evidence>
<accession>A0A4V2SJV2</accession>
<reference evidence="23 24" key="1">
    <citation type="submission" date="2019-03" db="EMBL/GenBank/DDBJ databases">
        <title>Genomic Encyclopedia of Type Strains, Phase IV (KMG-IV): sequencing the most valuable type-strain genomes for metagenomic binning, comparative biology and taxonomic classification.</title>
        <authorList>
            <person name="Goeker M."/>
        </authorList>
    </citation>
    <scope>NUCLEOTIDE SEQUENCE [LARGE SCALE GENOMIC DNA]</scope>
    <source>
        <strain evidence="23 24">DSM 16380</strain>
    </source>
</reference>
<feature type="active site" description="Proton acceptor" evidence="18">
    <location>
        <position position="67"/>
    </location>
</feature>
<feature type="binding site" evidence="19">
    <location>
        <position position="230"/>
    </location>
    <ligand>
        <name>substrate</name>
    </ligand>
</feature>
<evidence type="ECO:0000256" key="21">
    <source>
        <dbReference type="SAM" id="SignalP"/>
    </source>
</evidence>
<dbReference type="Pfam" id="PF00768">
    <property type="entry name" value="Peptidase_S11"/>
    <property type="match status" value="1"/>
</dbReference>
<comment type="similarity">
    <text evidence="4 20">Belongs to the peptidase S11 family.</text>
</comment>
<keyword evidence="12" id="KW-0133">Cell shape</keyword>
<protein>
    <recommendedName>
        <fullName evidence="5">serine-type D-Ala-D-Ala carboxypeptidase</fullName>
        <ecNumber evidence="5">3.4.16.4</ecNumber>
    </recommendedName>
</protein>
<dbReference type="AlphaFoldDB" id="A0A4V2SJV2"/>
<evidence type="ECO:0000259" key="22">
    <source>
        <dbReference type="SMART" id="SM00936"/>
    </source>
</evidence>
<dbReference type="GO" id="GO:0006508">
    <property type="term" value="P:proteolysis"/>
    <property type="evidence" value="ECO:0007669"/>
    <property type="project" value="UniProtKB-KW"/>
</dbReference>
<keyword evidence="13" id="KW-0573">Peptidoglycan synthesis</keyword>
<dbReference type="InterPro" id="IPR037167">
    <property type="entry name" value="Peptidase_S11_C_sf"/>
</dbReference>
<dbReference type="PRINTS" id="PR00725">
    <property type="entry name" value="DADACBPTASE1"/>
</dbReference>
<evidence type="ECO:0000256" key="1">
    <source>
        <dbReference type="ARBA" id="ARBA00003217"/>
    </source>
</evidence>
<dbReference type="SMART" id="SM00936">
    <property type="entry name" value="PBP5_C"/>
    <property type="match status" value="1"/>
</dbReference>
<dbReference type="FunFam" id="3.40.710.10:FF:000001">
    <property type="entry name" value="D-alanyl-D-alanine serine-type carboxypeptidase"/>
    <property type="match status" value="1"/>
</dbReference>
<evidence type="ECO:0000313" key="23">
    <source>
        <dbReference type="EMBL" id="TCP17036.1"/>
    </source>
</evidence>
<proteinExistence type="inferred from homology"/>
<dbReference type="Gene3D" id="3.40.710.10">
    <property type="entry name" value="DD-peptidase/beta-lactamase superfamily"/>
    <property type="match status" value="1"/>
</dbReference>
<dbReference type="EMBL" id="SLXJ01000008">
    <property type="protein sequence ID" value="TCP17036.1"/>
    <property type="molecule type" value="Genomic_DNA"/>
</dbReference>
<dbReference type="InterPro" id="IPR015956">
    <property type="entry name" value="Peniciliin-bd_prot_C_sf"/>
</dbReference>
<evidence type="ECO:0000256" key="13">
    <source>
        <dbReference type="ARBA" id="ARBA00022984"/>
    </source>
</evidence>
<feature type="chain" id="PRO_5020516828" description="serine-type D-Ala-D-Ala carboxypeptidase" evidence="21">
    <location>
        <begin position="24"/>
        <end position="391"/>
    </location>
</feature>
<keyword evidence="7" id="KW-0997">Cell inner membrane</keyword>
<comment type="pathway">
    <text evidence="17">Glycan biosynthesis.</text>
</comment>
<dbReference type="GO" id="GO:0009252">
    <property type="term" value="P:peptidoglycan biosynthetic process"/>
    <property type="evidence" value="ECO:0007669"/>
    <property type="project" value="UniProtKB-UniPathway"/>
</dbReference>
<evidence type="ECO:0000256" key="17">
    <source>
        <dbReference type="ARBA" id="ARBA00060592"/>
    </source>
</evidence>
<evidence type="ECO:0000256" key="20">
    <source>
        <dbReference type="RuleBase" id="RU004016"/>
    </source>
</evidence>
<evidence type="ECO:0000256" key="3">
    <source>
        <dbReference type="ARBA" id="ARBA00004752"/>
    </source>
</evidence>
<evidence type="ECO:0000256" key="14">
    <source>
        <dbReference type="ARBA" id="ARBA00023136"/>
    </source>
</evidence>
<dbReference type="SUPFAM" id="SSF56601">
    <property type="entry name" value="beta-lactamase/transpeptidase-like"/>
    <property type="match status" value="1"/>
</dbReference>
<keyword evidence="14" id="KW-0472">Membrane</keyword>
<evidence type="ECO:0000256" key="12">
    <source>
        <dbReference type="ARBA" id="ARBA00022960"/>
    </source>
</evidence>
<evidence type="ECO:0000256" key="16">
    <source>
        <dbReference type="ARBA" id="ARBA00034000"/>
    </source>
</evidence>